<dbReference type="InterPro" id="IPR039787">
    <property type="entry name" value="ENDOU"/>
</dbReference>
<dbReference type="InterPro" id="IPR037227">
    <property type="entry name" value="EndoU-like"/>
</dbReference>
<evidence type="ECO:0000256" key="9">
    <source>
        <dbReference type="ARBA" id="ARBA00023211"/>
    </source>
</evidence>
<evidence type="ECO:0000256" key="10">
    <source>
        <dbReference type="ARBA" id="ARBA00023239"/>
    </source>
</evidence>
<dbReference type="GO" id="GO:0046872">
    <property type="term" value="F:metal ion binding"/>
    <property type="evidence" value="ECO:0007669"/>
    <property type="project" value="UniProtKB-UniRule"/>
</dbReference>
<evidence type="ECO:0000313" key="14">
    <source>
        <dbReference type="Proteomes" id="UP001221898"/>
    </source>
</evidence>
<keyword evidence="4 11" id="KW-0540">Nuclease</keyword>
<evidence type="ECO:0000256" key="4">
    <source>
        <dbReference type="ARBA" id="ARBA00022722"/>
    </source>
</evidence>
<reference evidence="13" key="1">
    <citation type="journal article" date="2023" name="Science">
        <title>Genome structures resolve the early diversification of teleost fishes.</title>
        <authorList>
            <person name="Parey E."/>
            <person name="Louis A."/>
            <person name="Montfort J."/>
            <person name="Bouchez O."/>
            <person name="Roques C."/>
            <person name="Iampietro C."/>
            <person name="Lluch J."/>
            <person name="Castinel A."/>
            <person name="Donnadieu C."/>
            <person name="Desvignes T."/>
            <person name="Floi Bucao C."/>
            <person name="Jouanno E."/>
            <person name="Wen M."/>
            <person name="Mejri S."/>
            <person name="Dirks R."/>
            <person name="Jansen H."/>
            <person name="Henkel C."/>
            <person name="Chen W.J."/>
            <person name="Zahm M."/>
            <person name="Cabau C."/>
            <person name="Klopp C."/>
            <person name="Thompson A.W."/>
            <person name="Robinson-Rechavi M."/>
            <person name="Braasch I."/>
            <person name="Lecointre G."/>
            <person name="Bobe J."/>
            <person name="Postlethwait J.H."/>
            <person name="Berthelot C."/>
            <person name="Roest Crollius H."/>
            <person name="Guiguen Y."/>
        </authorList>
    </citation>
    <scope>NUCLEOTIDE SEQUENCE</scope>
    <source>
        <strain evidence="13">NC1722</strain>
    </source>
</reference>
<comment type="caution">
    <text evidence="13">The sequence shown here is derived from an EMBL/GenBank/DDBJ whole genome shotgun (WGS) entry which is preliminary data.</text>
</comment>
<dbReference type="Pfam" id="PF09412">
    <property type="entry name" value="XendoU"/>
    <property type="match status" value="1"/>
</dbReference>
<keyword evidence="14" id="KW-1185">Reference proteome</keyword>
<keyword evidence="8 11" id="KW-0694">RNA-binding</keyword>
<keyword evidence="6 11" id="KW-0255">Endonuclease</keyword>
<evidence type="ECO:0000256" key="8">
    <source>
        <dbReference type="ARBA" id="ARBA00022884"/>
    </source>
</evidence>
<dbReference type="PANTHER" id="PTHR12439">
    <property type="entry name" value="PLACENTAL PROTEIN 11-RELATED"/>
    <property type="match status" value="1"/>
</dbReference>
<keyword evidence="7 11" id="KW-0378">Hydrolase</keyword>
<dbReference type="PROSITE" id="PS51959">
    <property type="entry name" value="ENDOU"/>
    <property type="match status" value="1"/>
</dbReference>
<keyword evidence="5 11" id="KW-0479">Metal-binding</keyword>
<evidence type="ECO:0000256" key="11">
    <source>
        <dbReference type="RuleBase" id="RU367085"/>
    </source>
</evidence>
<dbReference type="GO" id="GO:0004521">
    <property type="term" value="F:RNA endonuclease activity"/>
    <property type="evidence" value="ECO:0007669"/>
    <property type="project" value="UniProtKB-UniRule"/>
</dbReference>
<organism evidence="13 14">
    <name type="scientific">Aldrovandia affinis</name>
    <dbReference type="NCBI Taxonomy" id="143900"/>
    <lineage>
        <taxon>Eukaryota</taxon>
        <taxon>Metazoa</taxon>
        <taxon>Chordata</taxon>
        <taxon>Craniata</taxon>
        <taxon>Vertebrata</taxon>
        <taxon>Euteleostomi</taxon>
        <taxon>Actinopterygii</taxon>
        <taxon>Neopterygii</taxon>
        <taxon>Teleostei</taxon>
        <taxon>Notacanthiformes</taxon>
        <taxon>Halosauridae</taxon>
        <taxon>Aldrovandia</taxon>
    </lineage>
</organism>
<evidence type="ECO:0000256" key="6">
    <source>
        <dbReference type="ARBA" id="ARBA00022759"/>
    </source>
</evidence>
<keyword evidence="9 11" id="KW-0464">Manganese</keyword>
<evidence type="ECO:0000256" key="2">
    <source>
        <dbReference type="ARBA" id="ARBA00010168"/>
    </source>
</evidence>
<dbReference type="GO" id="GO:0016787">
    <property type="term" value="F:hydrolase activity"/>
    <property type="evidence" value="ECO:0007669"/>
    <property type="project" value="UniProtKB-KW"/>
</dbReference>
<dbReference type="EMBL" id="JAINUG010000122">
    <property type="protein sequence ID" value="KAJ8394774.1"/>
    <property type="molecule type" value="Genomic_DNA"/>
</dbReference>
<dbReference type="InterPro" id="IPR018998">
    <property type="entry name" value="EndoU_C"/>
</dbReference>
<dbReference type="GO" id="GO:0016829">
    <property type="term" value="F:lyase activity"/>
    <property type="evidence" value="ECO:0007669"/>
    <property type="project" value="UniProtKB-KW"/>
</dbReference>
<protein>
    <recommendedName>
        <fullName evidence="11">Uridylate-specific endoribonuclease</fullName>
        <ecNumber evidence="11">4.6.1.-</ecNumber>
    </recommendedName>
</protein>
<dbReference type="AlphaFoldDB" id="A0AAD7S2J8"/>
<comment type="catalytic activity">
    <reaction evidence="11">
        <text>ribonucleotidyl-uridine-RNA = a 5'-end dephospho-uridine-RNA + a 3'-end 2',3'-cyclophospho-ribonucleotide-RNA</text>
        <dbReference type="Rhea" id="RHEA:67792"/>
        <dbReference type="Rhea" id="RHEA-COMP:10464"/>
        <dbReference type="Rhea" id="RHEA-COMP:17354"/>
        <dbReference type="Rhea" id="RHEA-COMP:17356"/>
        <dbReference type="ChEBI" id="CHEBI:83064"/>
        <dbReference type="ChEBI" id="CHEBI:173117"/>
        <dbReference type="ChEBI" id="CHEBI:173224"/>
    </reaction>
</comment>
<comment type="similarity">
    <text evidence="2 11">Belongs to the ENDOU family.</text>
</comment>
<evidence type="ECO:0000259" key="12">
    <source>
        <dbReference type="PROSITE" id="PS51959"/>
    </source>
</evidence>
<evidence type="ECO:0000256" key="7">
    <source>
        <dbReference type="ARBA" id="ARBA00022801"/>
    </source>
</evidence>
<keyword evidence="10" id="KW-0456">Lyase</keyword>
<accession>A0AAD7S2J8</accession>
<evidence type="ECO:0000313" key="13">
    <source>
        <dbReference type="EMBL" id="KAJ8394774.1"/>
    </source>
</evidence>
<dbReference type="GO" id="GO:0003723">
    <property type="term" value="F:RNA binding"/>
    <property type="evidence" value="ECO:0007669"/>
    <property type="project" value="UniProtKB-UniRule"/>
</dbReference>
<sequence length="109" mass="12003">MAFRSDLLSYVYANSALVGCLQPDEDDHVLNLQISWKGLVQPSRGQLLNGVSPEFEVALFTTVVLTSNERVTSTVAQVDEHHLQVAVCCHGRSIGTSYLKLLTTNNSPW</sequence>
<dbReference type="PROSITE" id="PS51257">
    <property type="entry name" value="PROKAR_LIPOPROTEIN"/>
    <property type="match status" value="1"/>
</dbReference>
<gene>
    <name evidence="13" type="ORF">AAFF_G00041290</name>
</gene>
<dbReference type="PANTHER" id="PTHR12439:SF33">
    <property type="entry name" value="URIDYLATE-SPECIFIC ENDORIBONUCLEASE"/>
    <property type="match status" value="1"/>
</dbReference>
<evidence type="ECO:0000256" key="3">
    <source>
        <dbReference type="ARBA" id="ARBA00011245"/>
    </source>
</evidence>
<comment type="subunit">
    <text evidence="3 11">Monomer.</text>
</comment>
<dbReference type="SUPFAM" id="SSF142877">
    <property type="entry name" value="EndoU-like"/>
    <property type="match status" value="1"/>
</dbReference>
<evidence type="ECO:0000256" key="1">
    <source>
        <dbReference type="ARBA" id="ARBA00001936"/>
    </source>
</evidence>
<proteinExistence type="inferred from homology"/>
<name>A0AAD7S2J8_9TELE</name>
<feature type="domain" description="EndoU" evidence="12">
    <location>
        <begin position="1"/>
        <end position="103"/>
    </location>
</feature>
<dbReference type="Proteomes" id="UP001221898">
    <property type="component" value="Unassembled WGS sequence"/>
</dbReference>
<comment type="cofactor">
    <cofactor evidence="1 11">
        <name>Mn(2+)</name>
        <dbReference type="ChEBI" id="CHEBI:29035"/>
    </cofactor>
</comment>
<dbReference type="EC" id="4.6.1.-" evidence="11"/>
<evidence type="ECO:0000256" key="5">
    <source>
        <dbReference type="ARBA" id="ARBA00022723"/>
    </source>
</evidence>